<name>A0A7S8E9V5_9CHLR</name>
<accession>A0A7S8E9V5</accession>
<dbReference type="RefSeq" id="WP_195170982.1">
    <property type="nucleotide sequence ID" value="NZ_CP062983.1"/>
</dbReference>
<evidence type="ECO:0000313" key="2">
    <source>
        <dbReference type="Proteomes" id="UP000594468"/>
    </source>
</evidence>
<reference evidence="1 2" key="1">
    <citation type="submission" date="2020-02" db="EMBL/GenBank/DDBJ databases">
        <authorList>
            <person name="Zheng R.K."/>
            <person name="Sun C.M."/>
        </authorList>
    </citation>
    <scope>NUCLEOTIDE SEQUENCE [LARGE SCALE GENOMIC DNA]</scope>
    <source>
        <strain evidence="2">rifampicinis</strain>
    </source>
</reference>
<evidence type="ECO:0000313" key="1">
    <source>
        <dbReference type="EMBL" id="QPC82913.1"/>
    </source>
</evidence>
<organism evidence="1 2">
    <name type="scientific">Phototrophicus methaneseepsis</name>
    <dbReference type="NCBI Taxonomy" id="2710758"/>
    <lineage>
        <taxon>Bacteria</taxon>
        <taxon>Bacillati</taxon>
        <taxon>Chloroflexota</taxon>
        <taxon>Candidatus Thermofontia</taxon>
        <taxon>Phototrophicales</taxon>
        <taxon>Phototrophicaceae</taxon>
        <taxon>Phototrophicus</taxon>
    </lineage>
</organism>
<protein>
    <submittedName>
        <fullName evidence="1">Uncharacterized protein</fullName>
    </submittedName>
</protein>
<dbReference type="Proteomes" id="UP000594468">
    <property type="component" value="Chromosome"/>
</dbReference>
<keyword evidence="2" id="KW-1185">Reference proteome</keyword>
<dbReference type="AlphaFoldDB" id="A0A7S8E9V5"/>
<sequence>MPPANPAEKLLHAPLADLVELLIKQFKRLLTERGLTLTTAQISQIGQQAADKAPLPTKIDTLPGLIGEMVAESEAELQSRFQMGFAQSLATDMDVIGGWETTSEFLELANHKSNAELRISAGSTLLAFLGDTSRLHNLFSVIDADGGAMDVDAALARRALCHVAEVDPLSNDWLAQVKTRLGKTA</sequence>
<dbReference type="KEGG" id="pmet:G4Y79_00645"/>
<proteinExistence type="predicted"/>
<dbReference type="EMBL" id="CP062983">
    <property type="protein sequence ID" value="QPC82913.1"/>
    <property type="molecule type" value="Genomic_DNA"/>
</dbReference>
<gene>
    <name evidence="1" type="ORF">G4Y79_00645</name>
</gene>